<feature type="non-terminal residue" evidence="1">
    <location>
        <position position="105"/>
    </location>
</feature>
<name>A0A382IY89_9ZZZZ</name>
<gene>
    <name evidence="1" type="ORF">METZ01_LOCUS256986</name>
</gene>
<accession>A0A382IY89</accession>
<dbReference type="AlphaFoldDB" id="A0A382IY89"/>
<reference evidence="1" key="1">
    <citation type="submission" date="2018-05" db="EMBL/GenBank/DDBJ databases">
        <authorList>
            <person name="Lanie J.A."/>
            <person name="Ng W.-L."/>
            <person name="Kazmierczak K.M."/>
            <person name="Andrzejewski T.M."/>
            <person name="Davidsen T.M."/>
            <person name="Wayne K.J."/>
            <person name="Tettelin H."/>
            <person name="Glass J.I."/>
            <person name="Rusch D."/>
            <person name="Podicherti R."/>
            <person name="Tsui H.-C.T."/>
            <person name="Winkler M.E."/>
        </authorList>
    </citation>
    <scope>NUCLEOTIDE SEQUENCE</scope>
</reference>
<proteinExistence type="predicted"/>
<organism evidence="1">
    <name type="scientific">marine metagenome</name>
    <dbReference type="NCBI Taxonomy" id="408172"/>
    <lineage>
        <taxon>unclassified sequences</taxon>
        <taxon>metagenomes</taxon>
        <taxon>ecological metagenomes</taxon>
    </lineage>
</organism>
<evidence type="ECO:0000313" key="1">
    <source>
        <dbReference type="EMBL" id="SVC04132.1"/>
    </source>
</evidence>
<protein>
    <submittedName>
        <fullName evidence="1">Uncharacterized protein</fullName>
    </submittedName>
</protein>
<dbReference type="EMBL" id="UINC01070184">
    <property type="protein sequence ID" value="SVC04132.1"/>
    <property type="molecule type" value="Genomic_DNA"/>
</dbReference>
<sequence>MVVYDIPKVKLGNSDIEITRFVSGGNPLCGNAHFTKEMGADMREYFTAEQVVKFLHEVQAHGINTLQARGDFHRILHWRELFLREGGNLIFIAQTASEMHDLFSD</sequence>